<organism evidence="2 3">
    <name type="scientific">Lactuca saligna</name>
    <name type="common">Willowleaf lettuce</name>
    <dbReference type="NCBI Taxonomy" id="75948"/>
    <lineage>
        <taxon>Eukaryota</taxon>
        <taxon>Viridiplantae</taxon>
        <taxon>Streptophyta</taxon>
        <taxon>Embryophyta</taxon>
        <taxon>Tracheophyta</taxon>
        <taxon>Spermatophyta</taxon>
        <taxon>Magnoliopsida</taxon>
        <taxon>eudicotyledons</taxon>
        <taxon>Gunneridae</taxon>
        <taxon>Pentapetalae</taxon>
        <taxon>asterids</taxon>
        <taxon>campanulids</taxon>
        <taxon>Asterales</taxon>
        <taxon>Asteraceae</taxon>
        <taxon>Cichorioideae</taxon>
        <taxon>Cichorieae</taxon>
        <taxon>Lactucinae</taxon>
        <taxon>Lactuca</taxon>
    </lineage>
</organism>
<protein>
    <submittedName>
        <fullName evidence="2">Uncharacterized protein</fullName>
    </submittedName>
</protein>
<proteinExistence type="predicted"/>
<reference evidence="2" key="1">
    <citation type="submission" date="2023-04" db="EMBL/GenBank/DDBJ databases">
        <authorList>
            <person name="Vijverberg K."/>
            <person name="Xiong W."/>
            <person name="Schranz E."/>
        </authorList>
    </citation>
    <scope>NUCLEOTIDE SEQUENCE</scope>
</reference>
<dbReference type="EMBL" id="OX465084">
    <property type="protein sequence ID" value="CAI9298292.1"/>
    <property type="molecule type" value="Genomic_DNA"/>
</dbReference>
<sequence>MCLMKCLKEMCPDAQNYRHSYHLRDNKSSLFYLALHTMNRQRRRVFEERRIVAGGEEKKMRKISRNVGLGFSQGYRNERRKIKVTGICNGKETKRVRVASIRPDGVASTGTSATSSDTRPTTRRAELGSSTLWKIDDERKYGVYVLFRVEITWLCVGISKVKL</sequence>
<name>A0AA35ZUX7_LACSI</name>
<accession>A0AA35ZUX7</accession>
<dbReference type="Proteomes" id="UP001177003">
    <property type="component" value="Chromosome 8"/>
</dbReference>
<keyword evidence="3" id="KW-1185">Reference proteome</keyword>
<evidence type="ECO:0000313" key="2">
    <source>
        <dbReference type="EMBL" id="CAI9298292.1"/>
    </source>
</evidence>
<dbReference type="AlphaFoldDB" id="A0AA35ZUX7"/>
<evidence type="ECO:0000256" key="1">
    <source>
        <dbReference type="SAM" id="MobiDB-lite"/>
    </source>
</evidence>
<feature type="region of interest" description="Disordered" evidence="1">
    <location>
        <begin position="104"/>
        <end position="123"/>
    </location>
</feature>
<feature type="compositionally biased region" description="Low complexity" evidence="1">
    <location>
        <begin position="104"/>
        <end position="118"/>
    </location>
</feature>
<gene>
    <name evidence="2" type="ORF">LSALG_LOCUS37065</name>
</gene>
<evidence type="ECO:0000313" key="3">
    <source>
        <dbReference type="Proteomes" id="UP001177003"/>
    </source>
</evidence>